<sequence length="317" mass="34201">MCAVSSRLQTETSGPLCAVSPRLQTETSGPLCAVSAPLDPLDRLAELIASEIRGQLSLDEEITRKDADTLLPPSKAKPKKPSVSIESDRQLEPEGSLPPSPQSTGAGVFSSRAGRTAETASLLTAELTSTPLSSPPSARDASFNGGERGRKGKEGDRENVQDPSKAAVVKRKASLGALPIEEVCASTVFRCRREKILPVSFALLGPSDDVAVPCLAGEGDGHPRDSSITPTTMPMSQEPAEKVLRKQVPERKFEIPERSPRQGSRRWRRCPNPFLWLRTLSSTTEGGQPRCDCHKHYTPDLSLFTADSFLSPVFPFS</sequence>
<dbReference type="VEuPathDB" id="CryptoDB:Cvel_14042"/>
<evidence type="ECO:0000256" key="1">
    <source>
        <dbReference type="SAM" id="MobiDB-lite"/>
    </source>
</evidence>
<evidence type="ECO:0000313" key="2">
    <source>
        <dbReference type="EMBL" id="CEM56048.1"/>
    </source>
</evidence>
<name>A0A0G4IFQ3_9ALVE</name>
<feature type="region of interest" description="Disordered" evidence="1">
    <location>
        <begin position="219"/>
        <end position="240"/>
    </location>
</feature>
<accession>A0A0G4IFQ3</accession>
<dbReference type="EMBL" id="CDMZ01005936">
    <property type="protein sequence ID" value="CEM56048.1"/>
    <property type="molecule type" value="Genomic_DNA"/>
</dbReference>
<feature type="compositionally biased region" description="Low complexity" evidence="1">
    <location>
        <begin position="116"/>
        <end position="138"/>
    </location>
</feature>
<protein>
    <submittedName>
        <fullName evidence="2">Uncharacterized protein</fullName>
    </submittedName>
</protein>
<dbReference type="AlphaFoldDB" id="A0A0G4IFQ3"/>
<gene>
    <name evidence="2" type="ORF">Cvel_14042</name>
</gene>
<proteinExistence type="predicted"/>
<feature type="compositionally biased region" description="Polar residues" evidence="1">
    <location>
        <begin position="226"/>
        <end position="235"/>
    </location>
</feature>
<feature type="compositionally biased region" description="Basic and acidic residues" evidence="1">
    <location>
        <begin position="147"/>
        <end position="160"/>
    </location>
</feature>
<feature type="region of interest" description="Disordered" evidence="1">
    <location>
        <begin position="64"/>
        <end position="166"/>
    </location>
</feature>
<organism evidence="2">
    <name type="scientific">Chromera velia CCMP2878</name>
    <dbReference type="NCBI Taxonomy" id="1169474"/>
    <lineage>
        <taxon>Eukaryota</taxon>
        <taxon>Sar</taxon>
        <taxon>Alveolata</taxon>
        <taxon>Colpodellida</taxon>
        <taxon>Chromeraceae</taxon>
        <taxon>Chromera</taxon>
    </lineage>
</organism>
<reference evidence="2" key="1">
    <citation type="submission" date="2014-11" db="EMBL/GenBank/DDBJ databases">
        <authorList>
            <person name="Otto D Thomas"/>
            <person name="Naeem Raeece"/>
        </authorList>
    </citation>
    <scope>NUCLEOTIDE SEQUENCE</scope>
</reference>